<dbReference type="Proteomes" id="UP001629536">
    <property type="component" value="Unassembled WGS sequence"/>
</dbReference>
<dbReference type="EMBL" id="JBFNFH010000007">
    <property type="protein sequence ID" value="MFM1524844.1"/>
    <property type="molecule type" value="Genomic_DNA"/>
</dbReference>
<comment type="caution">
    <text evidence="1">The sequence shown here is derived from an EMBL/GenBank/DDBJ whole genome shotgun (WGS) entry which is preliminary data.</text>
</comment>
<proteinExistence type="predicted"/>
<dbReference type="Gene3D" id="3.30.70.120">
    <property type="match status" value="2"/>
</dbReference>
<sequence>MQAKSYEIMYVIINKGKASKVLSLAKQHGAKGGTIYLCHGTVKNRVLNFLSIFDEDKEMVITVLEKEESKKVMPALIEKFKFDKPNTGIVFTTSVSQIQGAYVKYNKLNEGVDKPMYKLITTIIDKGKAEDVVDSANKAGAIGATILNARGSGTKETLKIFNMEIEPEKEVVMMIVNSEKSLEIVETINKDMHIDEPGNGIVFVQDISQAYGMYEDNNLK</sequence>
<dbReference type="InterPro" id="IPR015867">
    <property type="entry name" value="N-reg_PII/ATP_PRibTrfase_C"/>
</dbReference>
<dbReference type="InterPro" id="IPR002187">
    <property type="entry name" value="N-reg_PII"/>
</dbReference>
<evidence type="ECO:0000313" key="2">
    <source>
        <dbReference type="Proteomes" id="UP001629536"/>
    </source>
</evidence>
<keyword evidence="2" id="KW-1185">Reference proteome</keyword>
<dbReference type="SMART" id="SM00938">
    <property type="entry name" value="P-II"/>
    <property type="match status" value="1"/>
</dbReference>
<accession>A0ABW9F5V6</accession>
<dbReference type="InterPro" id="IPR011322">
    <property type="entry name" value="N-reg_PII-like_a/b"/>
</dbReference>
<dbReference type="RefSeq" id="WP_408126530.1">
    <property type="nucleotide sequence ID" value="NZ_JBFNFH010000007.1"/>
</dbReference>
<dbReference type="SUPFAM" id="SSF54913">
    <property type="entry name" value="GlnB-like"/>
    <property type="match status" value="2"/>
</dbReference>
<organism evidence="1 2">
    <name type="scientific">Helcococcus bovis</name>
    <dbReference type="NCBI Taxonomy" id="3153252"/>
    <lineage>
        <taxon>Bacteria</taxon>
        <taxon>Bacillati</taxon>
        <taxon>Bacillota</taxon>
        <taxon>Tissierellia</taxon>
        <taxon>Tissierellales</taxon>
        <taxon>Peptoniphilaceae</taxon>
        <taxon>Helcococcus</taxon>
    </lineage>
</organism>
<protein>
    <submittedName>
        <fullName evidence="1">P-II family nitrogen regulator</fullName>
    </submittedName>
</protein>
<name>A0ABW9F5V6_9FIRM</name>
<gene>
    <name evidence="1" type="ORF">ABGF40_04085</name>
</gene>
<dbReference type="PROSITE" id="PS51343">
    <property type="entry name" value="PII_GLNB_DOM"/>
    <property type="match status" value="1"/>
</dbReference>
<evidence type="ECO:0000313" key="1">
    <source>
        <dbReference type="EMBL" id="MFM1524844.1"/>
    </source>
</evidence>
<reference evidence="1 2" key="1">
    <citation type="journal article" date="2024" name="Front. Microbiol.">
        <title>Pangenomic and biochemical analyses of Helcococcus ovis reveal widespread tetracycline resistance and a novel bacterial species, Helcococcus bovis.</title>
        <authorList>
            <person name="Cunha F."/>
            <person name="Zhai Y."/>
            <person name="Casaro S."/>
            <person name="Jones K.L."/>
            <person name="Hernandez M."/>
            <person name="Bisinotto R.S."/>
            <person name="Kariyawasam S."/>
            <person name="Brown M.B."/>
            <person name="Phillips A."/>
            <person name="Jeong K.C."/>
            <person name="Galvao K.N."/>
        </authorList>
    </citation>
    <scope>NUCLEOTIDE SEQUENCE [LARGE SCALE GENOMIC DNA]</scope>
    <source>
        <strain evidence="1 2">KG197</strain>
    </source>
</reference>
<dbReference type="Pfam" id="PF00543">
    <property type="entry name" value="P-II"/>
    <property type="match status" value="2"/>
</dbReference>